<name>A0A6N2XWD7_9FIRM</name>
<protein>
    <submittedName>
        <fullName evidence="3">Uncharacterized protein</fullName>
    </submittedName>
</protein>
<dbReference type="RefSeq" id="WP_156635017.1">
    <property type="nucleotide sequence ID" value="NZ_BAABXX010000001.1"/>
</dbReference>
<keyword evidence="1" id="KW-1133">Transmembrane helix</keyword>
<dbReference type="AlphaFoldDB" id="A0A6N2XWD7"/>
<feature type="signal peptide" evidence="2">
    <location>
        <begin position="1"/>
        <end position="23"/>
    </location>
</feature>
<accession>A0A6N2XWD7</accession>
<keyword evidence="2" id="KW-0732">Signal</keyword>
<feature type="transmembrane region" description="Helical" evidence="1">
    <location>
        <begin position="384"/>
        <end position="403"/>
    </location>
</feature>
<reference evidence="3" key="1">
    <citation type="submission" date="2019-11" db="EMBL/GenBank/DDBJ databases">
        <authorList>
            <person name="Feng L."/>
        </authorList>
    </citation>
    <scope>NUCLEOTIDE SEQUENCE</scope>
    <source>
        <strain evidence="3">CramosumLFYP8</strain>
    </source>
</reference>
<evidence type="ECO:0000256" key="1">
    <source>
        <dbReference type="SAM" id="Phobius"/>
    </source>
</evidence>
<organism evidence="3">
    <name type="scientific">Thomasclavelia ramosa</name>
    <dbReference type="NCBI Taxonomy" id="1547"/>
    <lineage>
        <taxon>Bacteria</taxon>
        <taxon>Bacillati</taxon>
        <taxon>Bacillota</taxon>
        <taxon>Erysipelotrichia</taxon>
        <taxon>Erysipelotrichales</taxon>
        <taxon>Coprobacillaceae</taxon>
        <taxon>Thomasclavelia</taxon>
    </lineage>
</organism>
<keyword evidence="1" id="KW-0812">Transmembrane</keyword>
<evidence type="ECO:0000256" key="2">
    <source>
        <dbReference type="SAM" id="SignalP"/>
    </source>
</evidence>
<evidence type="ECO:0000313" key="3">
    <source>
        <dbReference type="EMBL" id="VYT58137.1"/>
    </source>
</evidence>
<gene>
    <name evidence="3" type="ORF">CRLFYP8_00664</name>
</gene>
<proteinExistence type="predicted"/>
<keyword evidence="1" id="KW-0472">Membrane</keyword>
<sequence length="412" mass="46142">MKKIFQFFIAVVMCLSLSTNIYAINDNEHEITTDKPHIILTPNQAGDELTVKLHLSQEMFERQIATMHLSINTSKSIQEYQNVFMLDEGLKKLASIYDYNLSENKIDLLLSNKTKLFEQQEITLGTIRIDSNKDFEIEFTPAKITYVYVNDKAENSIEFDCPAVILSSVSGGDSGDNGQDPADKITVETVVEHLGGSKLELAEESQKVVQTSVMSYLNKHYAEILGNLPEGTVIKAQLSLKNLTESDITIDQKDKIEKVLEDGAKILAYYDISITATAYSKDDVIIPEINGVEISEMASPIKLSMTIPSEFIKKNRQFGIVRLHDNEANGLKSSLANENIITFETDRFSIYTLVAKDYTQAEVNKDPDVLNNSIVKTGDDTSSMLPMIFMAASLLVIIGILEMKRREVNKQK</sequence>
<feature type="chain" id="PRO_5026748557" evidence="2">
    <location>
        <begin position="24"/>
        <end position="412"/>
    </location>
</feature>
<dbReference type="EMBL" id="CACRTL010000003">
    <property type="protein sequence ID" value="VYT58137.1"/>
    <property type="molecule type" value="Genomic_DNA"/>
</dbReference>